<gene>
    <name evidence="2" type="ORF">PtA15_5A538</name>
</gene>
<reference evidence="2" key="1">
    <citation type="submission" date="2022-10" db="EMBL/GenBank/DDBJ databases">
        <title>Puccinia triticina Genome sequencing and assembly.</title>
        <authorList>
            <person name="Li C."/>
        </authorList>
    </citation>
    <scope>NUCLEOTIDE SEQUENCE</scope>
    <source>
        <strain evidence="2">Pt15</strain>
    </source>
</reference>
<protein>
    <submittedName>
        <fullName evidence="2">Uncharacterized protein</fullName>
    </submittedName>
</protein>
<keyword evidence="1" id="KW-0812">Transmembrane</keyword>
<feature type="transmembrane region" description="Helical" evidence="1">
    <location>
        <begin position="32"/>
        <end position="54"/>
    </location>
</feature>
<dbReference type="GeneID" id="77810205"/>
<evidence type="ECO:0000256" key="1">
    <source>
        <dbReference type="SAM" id="Phobius"/>
    </source>
</evidence>
<organism evidence="2 3">
    <name type="scientific">Puccinia triticina</name>
    <dbReference type="NCBI Taxonomy" id="208348"/>
    <lineage>
        <taxon>Eukaryota</taxon>
        <taxon>Fungi</taxon>
        <taxon>Dikarya</taxon>
        <taxon>Basidiomycota</taxon>
        <taxon>Pucciniomycotina</taxon>
        <taxon>Pucciniomycetes</taxon>
        <taxon>Pucciniales</taxon>
        <taxon>Pucciniaceae</taxon>
        <taxon>Puccinia</taxon>
    </lineage>
</organism>
<evidence type="ECO:0000313" key="3">
    <source>
        <dbReference type="Proteomes" id="UP001164743"/>
    </source>
</evidence>
<proteinExistence type="predicted"/>
<name>A0ABY7CMC5_9BASI</name>
<keyword evidence="3" id="KW-1185">Reference proteome</keyword>
<dbReference type="RefSeq" id="XP_053020520.1">
    <property type="nucleotide sequence ID" value="XM_053169310.1"/>
</dbReference>
<sequence>MPSRSFDHQEAGKQCSLNCPSSALPSLVNLSLLYFVFILALISIPLVFFTSPFLKSRGILLGQNLQLANQTPPAHFSIVRLAHSTVRATKHQQLILELPAPLCFPHPAQN</sequence>
<dbReference type="EMBL" id="CP110425">
    <property type="protein sequence ID" value="WAQ84965.1"/>
    <property type="molecule type" value="Genomic_DNA"/>
</dbReference>
<keyword evidence="1" id="KW-0472">Membrane</keyword>
<evidence type="ECO:0000313" key="2">
    <source>
        <dbReference type="EMBL" id="WAQ84965.1"/>
    </source>
</evidence>
<accession>A0ABY7CMC5</accession>
<keyword evidence="1" id="KW-1133">Transmembrane helix</keyword>
<dbReference type="Proteomes" id="UP001164743">
    <property type="component" value="Chromosome 5A"/>
</dbReference>